<dbReference type="Proteomes" id="UP000307720">
    <property type="component" value="Unassembled WGS sequence"/>
</dbReference>
<reference evidence="1" key="1">
    <citation type="submission" date="2019-04" db="EMBL/GenBank/DDBJ databases">
        <title>Microbes associate with the intestines of laboratory mice.</title>
        <authorList>
            <person name="Navarre W."/>
            <person name="Wong E."/>
            <person name="Huang K."/>
            <person name="Tropini C."/>
            <person name="Ng K."/>
            <person name="Yu B."/>
        </authorList>
    </citation>
    <scope>NUCLEOTIDE SEQUENCE</scope>
    <source>
        <strain evidence="1">NM72_1-8</strain>
    </source>
</reference>
<evidence type="ECO:0000313" key="1">
    <source>
        <dbReference type="EMBL" id="TGX96404.1"/>
    </source>
</evidence>
<keyword evidence="2" id="KW-1185">Reference proteome</keyword>
<evidence type="ECO:0000313" key="2">
    <source>
        <dbReference type="Proteomes" id="UP000307720"/>
    </source>
</evidence>
<dbReference type="EMBL" id="SRZB01000064">
    <property type="protein sequence ID" value="TGX96404.1"/>
    <property type="molecule type" value="Genomic_DNA"/>
</dbReference>
<accession>A0AC61QVC7</accession>
<gene>
    <name evidence="1" type="ORF">E5357_16205</name>
</gene>
<protein>
    <submittedName>
        <fullName evidence="1">Sigma-70 family RNA polymerase sigma factor</fullName>
    </submittedName>
</protein>
<sequence length="177" mass="21201">MRYLVVKAQKKNEAAFVQLMEMNKQGMYKVAKSYLHHEEDVADAMQNTILICYEKLATLREPQYFKTWMIRILINECKDILRKNRELCLMDELPEAEGRDMEQENLEFMELLKSMDEKYRTLLILYYVEGFNTREIAELLELNEHTVKTRLVRARRSFAKEYQGENIIVGGRTYERI</sequence>
<name>A0AC61QVC7_9FIRM</name>
<comment type="caution">
    <text evidence="1">The sequence shown here is derived from an EMBL/GenBank/DDBJ whole genome shotgun (WGS) entry which is preliminary data.</text>
</comment>
<proteinExistence type="predicted"/>
<organism evidence="1 2">
    <name type="scientific">Hominisplanchenecus murintestinalis</name>
    <dbReference type="NCBI Taxonomy" id="2941517"/>
    <lineage>
        <taxon>Bacteria</taxon>
        <taxon>Bacillati</taxon>
        <taxon>Bacillota</taxon>
        <taxon>Clostridia</taxon>
        <taxon>Lachnospirales</taxon>
        <taxon>Lachnospiraceae</taxon>
        <taxon>Hominisplanchenecus</taxon>
    </lineage>
</organism>